<dbReference type="AlphaFoldDB" id="A0A0F6MMU6"/>
<accession>A0A0F6MMU6</accession>
<protein>
    <submittedName>
        <fullName evidence="2">Uncharacterized protein</fullName>
    </submittedName>
</protein>
<reference evidence="2" key="1">
    <citation type="submission" date="2012-01" db="EMBL/GenBank/DDBJ databases">
        <title>The Genome Sequence of Treponema denticola OTK.</title>
        <authorList>
            <consortium name="The Broad Institute Genome Sequencing Platform"/>
            <person name="Earl A."/>
            <person name="Ward D."/>
            <person name="Feldgarden M."/>
            <person name="Gevers D."/>
            <person name="Blanton J.M."/>
            <person name="Fenno C.J."/>
            <person name="Baranova O.V."/>
            <person name="Mathney J."/>
            <person name="Dewhirst F.E."/>
            <person name="Izard J."/>
            <person name="Young S.K."/>
            <person name="Zeng Q."/>
            <person name="Gargeya S."/>
            <person name="Fitzgerald M."/>
            <person name="Haas B."/>
            <person name="Abouelleil A."/>
            <person name="Alvarado L."/>
            <person name="Arachchi H.M."/>
            <person name="Berlin A."/>
            <person name="Chapman S.B."/>
            <person name="Gearin G."/>
            <person name="Goldberg J."/>
            <person name="Griggs A."/>
            <person name="Gujja S."/>
            <person name="Hansen M."/>
            <person name="Heiman D."/>
            <person name="Howarth C."/>
            <person name="Larimer J."/>
            <person name="Lui A."/>
            <person name="MacDonald P.J.P."/>
            <person name="McCowen C."/>
            <person name="Montmayeur A."/>
            <person name="Murphy C."/>
            <person name="Neiman D."/>
            <person name="Pearson M."/>
            <person name="Priest M."/>
            <person name="Roberts A."/>
            <person name="Saif S."/>
            <person name="Shea T."/>
            <person name="Sisk P."/>
            <person name="Stolte C."/>
            <person name="Sykes S."/>
            <person name="Wortman J."/>
            <person name="Nusbaum C."/>
            <person name="Birren B."/>
        </authorList>
    </citation>
    <scope>NUCLEOTIDE SEQUENCE [LARGE SCALE GENOMIC DNA]</scope>
    <source>
        <strain evidence="2">OTK</strain>
    </source>
</reference>
<keyword evidence="1" id="KW-1133">Transmembrane helix</keyword>
<dbReference type="EMBL" id="AGDY01000009">
    <property type="protein sequence ID" value="EMB20684.1"/>
    <property type="molecule type" value="Genomic_DNA"/>
</dbReference>
<evidence type="ECO:0000256" key="1">
    <source>
        <dbReference type="SAM" id="Phobius"/>
    </source>
</evidence>
<dbReference type="RefSeq" id="WP_002693172.1">
    <property type="nucleotide sequence ID" value="NZ_CM001797.1"/>
</dbReference>
<dbReference type="Proteomes" id="UP000011701">
    <property type="component" value="Chromosome"/>
</dbReference>
<dbReference type="HOGENOM" id="CLU_2526513_0_0_12"/>
<proteinExistence type="predicted"/>
<gene>
    <name evidence="2" type="ORF">HMPREF9723_02144</name>
</gene>
<name>A0A0F6MMU6_TREDN</name>
<sequence length="88" mass="10119">MDGWKNVVVLLTGGLVSMILMYFTRLPHFTGLIFLSEALYAFYFLISGKDAYFKGQKQTKKDLVGFIIMYITLFIIVLILVQLKLISF</sequence>
<organism evidence="2">
    <name type="scientific">Treponema denticola OTK</name>
    <dbReference type="NCBI Taxonomy" id="999434"/>
    <lineage>
        <taxon>Bacteria</taxon>
        <taxon>Pseudomonadati</taxon>
        <taxon>Spirochaetota</taxon>
        <taxon>Spirochaetia</taxon>
        <taxon>Spirochaetales</taxon>
        <taxon>Treponemataceae</taxon>
        <taxon>Treponema</taxon>
    </lineage>
</organism>
<keyword evidence="1" id="KW-0472">Membrane</keyword>
<feature type="transmembrane region" description="Helical" evidence="1">
    <location>
        <begin position="67"/>
        <end position="86"/>
    </location>
</feature>
<comment type="caution">
    <text evidence="2">The sequence shown here is derived from an EMBL/GenBank/DDBJ whole genome shotgun (WGS) entry which is preliminary data.</text>
</comment>
<keyword evidence="1" id="KW-0812">Transmembrane</keyword>
<feature type="transmembrane region" description="Helical" evidence="1">
    <location>
        <begin position="29"/>
        <end position="46"/>
    </location>
</feature>
<feature type="transmembrane region" description="Helical" evidence="1">
    <location>
        <begin position="7"/>
        <end position="23"/>
    </location>
</feature>
<evidence type="ECO:0000313" key="2">
    <source>
        <dbReference type="EMBL" id="EMB20684.1"/>
    </source>
</evidence>